<dbReference type="Proteomes" id="UP000515152">
    <property type="component" value="Chromosome 4"/>
</dbReference>
<dbReference type="GO" id="GO:0006623">
    <property type="term" value="P:protein targeting to vacuole"/>
    <property type="evidence" value="ECO:0007669"/>
    <property type="project" value="UniProtKB-UniRule"/>
</dbReference>
<feature type="compositionally biased region" description="Polar residues" evidence="3">
    <location>
        <begin position="51"/>
        <end position="63"/>
    </location>
</feature>
<dbReference type="Pfam" id="PF19036">
    <property type="entry name" value="Fuz_longin_1"/>
    <property type="match status" value="1"/>
</dbReference>
<evidence type="ECO:0000313" key="7">
    <source>
        <dbReference type="Proteomes" id="UP000515152"/>
    </source>
</evidence>
<accession>A0A6P8F909</accession>
<dbReference type="GO" id="GO:0035658">
    <property type="term" value="C:Mon1-Ccz1 complex"/>
    <property type="evidence" value="ECO:0007669"/>
    <property type="project" value="TreeGrafter"/>
</dbReference>
<dbReference type="PANTHER" id="PTHR13027">
    <property type="entry name" value="SAND PROTEIN-RELATED"/>
    <property type="match status" value="1"/>
</dbReference>
<organism evidence="7 9">
    <name type="scientific">Clupea harengus</name>
    <name type="common">Atlantic herring</name>
    <dbReference type="NCBI Taxonomy" id="7950"/>
    <lineage>
        <taxon>Eukaryota</taxon>
        <taxon>Metazoa</taxon>
        <taxon>Chordata</taxon>
        <taxon>Craniata</taxon>
        <taxon>Vertebrata</taxon>
        <taxon>Euteleostomi</taxon>
        <taxon>Actinopterygii</taxon>
        <taxon>Neopterygii</taxon>
        <taxon>Teleostei</taxon>
        <taxon>Clupei</taxon>
        <taxon>Clupeiformes</taxon>
        <taxon>Clupeoidei</taxon>
        <taxon>Clupeidae</taxon>
        <taxon>Clupea</taxon>
    </lineage>
</organism>
<dbReference type="AlphaFoldDB" id="A0A6P8F909"/>
<dbReference type="KEGG" id="char:105889739"/>
<dbReference type="RefSeq" id="XP_031421733.1">
    <property type="nucleotide sequence ID" value="XM_031565873.2"/>
</dbReference>
<evidence type="ECO:0000313" key="9">
    <source>
        <dbReference type="RefSeq" id="XP_031421734.1"/>
    </source>
</evidence>
<dbReference type="OrthoDB" id="272411at2759"/>
<feature type="compositionally biased region" description="Polar residues" evidence="3">
    <location>
        <begin position="1"/>
        <end position="17"/>
    </location>
</feature>
<proteinExistence type="inferred from homology"/>
<comment type="similarity">
    <text evidence="1 2">Belongs to the MON1/SAND family.</text>
</comment>
<dbReference type="Pfam" id="PF19037">
    <property type="entry name" value="Fuz_longin_2"/>
    <property type="match status" value="1"/>
</dbReference>
<reference evidence="8 9" key="1">
    <citation type="submission" date="2025-04" db="UniProtKB">
        <authorList>
            <consortium name="RefSeq"/>
        </authorList>
    </citation>
    <scope>IDENTIFICATION</scope>
</reference>
<feature type="domain" description="FUZ/MON1/HPS1 first Longin" evidence="4">
    <location>
        <begin position="116"/>
        <end position="238"/>
    </location>
</feature>
<name>A0A6P8F909_CLUHA</name>
<dbReference type="InterPro" id="IPR043972">
    <property type="entry name" value="FUZ/MON1/HPS1_longin_1"/>
</dbReference>
<evidence type="ECO:0000256" key="2">
    <source>
        <dbReference type="RuleBase" id="RU367048"/>
    </source>
</evidence>
<dbReference type="PANTHER" id="PTHR13027:SF13">
    <property type="entry name" value="VACUOLAR FUSION PROTEIN MON1 HOMOLOG B"/>
    <property type="match status" value="1"/>
</dbReference>
<evidence type="ECO:0000259" key="6">
    <source>
        <dbReference type="Pfam" id="PF19038"/>
    </source>
</evidence>
<evidence type="ECO:0000259" key="4">
    <source>
        <dbReference type="Pfam" id="PF19036"/>
    </source>
</evidence>
<comment type="function">
    <text evidence="2">Plays an important role in membrane trafficking through the secretory apparatus.</text>
</comment>
<evidence type="ECO:0000256" key="1">
    <source>
        <dbReference type="ARBA" id="ARBA00008968"/>
    </source>
</evidence>
<dbReference type="RefSeq" id="XP_031421734.1">
    <property type="nucleotide sequence ID" value="XM_031565874.2"/>
</dbReference>
<dbReference type="GO" id="GO:0016192">
    <property type="term" value="P:vesicle-mediated transport"/>
    <property type="evidence" value="ECO:0007669"/>
    <property type="project" value="InterPro"/>
</dbReference>
<dbReference type="Pfam" id="PF19038">
    <property type="entry name" value="Fuz_longin_3"/>
    <property type="match status" value="1"/>
</dbReference>
<dbReference type="CTD" id="100149301"/>
<evidence type="ECO:0000313" key="8">
    <source>
        <dbReference type="RefSeq" id="XP_031421733.1"/>
    </source>
</evidence>
<dbReference type="PRINTS" id="PR01546">
    <property type="entry name" value="YEAST73DUF"/>
</dbReference>
<sequence length="485" mass="54572">MGLQRKTNGDASNSTPVASKKEVQHILTGGDPNEMYKITHTGDESDPLEGSTDSSTEADNSLQDCGESVSVRACGTVKGQDEGQSVRQADGDSPSPSPICNHEEEVLTDSWRGHRKHVFILSEAGKPIYSRYGNEEALSTTMGVMMALVSFVQSGDDNIRSIHSDDHTVVFMQQGPLVLVLVSNNKQSKQQLHSELLYVYYQIVSMLTQASINRIFEQKKNYDLRRLLAGCETILDGLLDFMDTDPSFLLSAVQCLPLPPSLRNSISQTLQRAITPNMVFSLLIVNDQLLTIVQERTVLEDARLKPTDLLLMLNFITSSSAFRGGEIWTPICLPLFNSDCYFYAYIAYLDPPDCTVCLLLISTDRNAFYAMAECKRKIEENFRAQNVLDVISKAQSYHVSHVGVPDLRHFMYMPFNIPDRHDKLPQFSSSLMEEPYMGLERTRLLDLYRHMHSQIHSTTQPLKIIYHVAPREVLFAWVGAFALFI</sequence>
<dbReference type="GeneID" id="105889739"/>
<feature type="region of interest" description="Disordered" evidence="3">
    <location>
        <begin position="1"/>
        <end position="64"/>
    </location>
</feature>
<feature type="region of interest" description="Disordered" evidence="3">
    <location>
        <begin position="77"/>
        <end position="101"/>
    </location>
</feature>
<keyword evidence="7" id="KW-1185">Reference proteome</keyword>
<dbReference type="InterPro" id="IPR004353">
    <property type="entry name" value="Mon1"/>
</dbReference>
<protein>
    <recommendedName>
        <fullName evidence="2">Vacuolar fusion protein MON1 homolog</fullName>
    </recommendedName>
</protein>
<feature type="domain" description="FUZ/MON1/HPS1 second Longin" evidence="5">
    <location>
        <begin position="277"/>
        <end position="378"/>
    </location>
</feature>
<dbReference type="InterPro" id="IPR043970">
    <property type="entry name" value="FUZ/MON1/HPS1_longin_3"/>
</dbReference>
<dbReference type="SUPFAM" id="SSF64356">
    <property type="entry name" value="SNARE-like"/>
    <property type="match status" value="1"/>
</dbReference>
<evidence type="ECO:0000256" key="3">
    <source>
        <dbReference type="SAM" id="MobiDB-lite"/>
    </source>
</evidence>
<dbReference type="InterPro" id="IPR011012">
    <property type="entry name" value="Longin-like_dom_sf"/>
</dbReference>
<gene>
    <name evidence="8 9" type="primary">mon1ba</name>
</gene>
<evidence type="ECO:0000259" key="5">
    <source>
        <dbReference type="Pfam" id="PF19037"/>
    </source>
</evidence>
<dbReference type="InterPro" id="IPR043971">
    <property type="entry name" value="FUZ/MON1/HPS1_longin_2"/>
</dbReference>
<feature type="domain" description="FUZ/MON1/HPS1 third Longin" evidence="6">
    <location>
        <begin position="407"/>
        <end position="478"/>
    </location>
</feature>